<accession>A0ABP7VF80</accession>
<evidence type="ECO:0000313" key="2">
    <source>
        <dbReference type="Proteomes" id="UP001500683"/>
    </source>
</evidence>
<name>A0ABP7VF80_9ACTN</name>
<evidence type="ECO:0000313" key="1">
    <source>
        <dbReference type="EMBL" id="GAA4065901.1"/>
    </source>
</evidence>
<keyword evidence="2" id="KW-1185">Reference proteome</keyword>
<organism evidence="1 2">
    <name type="scientific">Actinomadura miaoliensis</name>
    <dbReference type="NCBI Taxonomy" id="430685"/>
    <lineage>
        <taxon>Bacteria</taxon>
        <taxon>Bacillati</taxon>
        <taxon>Actinomycetota</taxon>
        <taxon>Actinomycetes</taxon>
        <taxon>Streptosporangiales</taxon>
        <taxon>Thermomonosporaceae</taxon>
        <taxon>Actinomadura</taxon>
    </lineage>
</organism>
<sequence>MPNTPQRPAIDPQEVRTRNLVAREIIAALAQAMPNLGRLWLRLNASLDDTPHLVTELSAVRRAHANLLAAARATLTAAQDGERDPLYYLRDELSAQGHLPPDSWGRR</sequence>
<dbReference type="RefSeq" id="WP_344944186.1">
    <property type="nucleotide sequence ID" value="NZ_BAAAZG010000009.1"/>
</dbReference>
<dbReference type="EMBL" id="BAAAZG010000009">
    <property type="protein sequence ID" value="GAA4065901.1"/>
    <property type="molecule type" value="Genomic_DNA"/>
</dbReference>
<protein>
    <submittedName>
        <fullName evidence="1">Uncharacterized protein</fullName>
    </submittedName>
</protein>
<comment type="caution">
    <text evidence="1">The sequence shown here is derived from an EMBL/GenBank/DDBJ whole genome shotgun (WGS) entry which is preliminary data.</text>
</comment>
<gene>
    <name evidence="1" type="ORF">GCM10022214_20140</name>
</gene>
<reference evidence="2" key="1">
    <citation type="journal article" date="2019" name="Int. J. Syst. Evol. Microbiol.">
        <title>The Global Catalogue of Microorganisms (GCM) 10K type strain sequencing project: providing services to taxonomists for standard genome sequencing and annotation.</title>
        <authorList>
            <consortium name="The Broad Institute Genomics Platform"/>
            <consortium name="The Broad Institute Genome Sequencing Center for Infectious Disease"/>
            <person name="Wu L."/>
            <person name="Ma J."/>
        </authorList>
    </citation>
    <scope>NUCLEOTIDE SEQUENCE [LARGE SCALE GENOMIC DNA]</scope>
    <source>
        <strain evidence="2">JCM 16702</strain>
    </source>
</reference>
<proteinExistence type="predicted"/>
<dbReference type="Proteomes" id="UP001500683">
    <property type="component" value="Unassembled WGS sequence"/>
</dbReference>